<comment type="caution">
    <text evidence="2">The sequence shown here is derived from an EMBL/GenBank/DDBJ whole genome shotgun (WGS) entry which is preliminary data.</text>
</comment>
<proteinExistence type="predicted"/>
<dbReference type="RefSeq" id="WP_192590949.1">
    <property type="nucleotide sequence ID" value="NZ_JADBEE010000001.1"/>
</dbReference>
<dbReference type="EMBL" id="JADBEE010000001">
    <property type="protein sequence ID" value="MBE1514164.1"/>
    <property type="molecule type" value="Genomic_DNA"/>
</dbReference>
<name>A0ABR9J5B5_9MICC</name>
<evidence type="ECO:0000256" key="1">
    <source>
        <dbReference type="SAM" id="Phobius"/>
    </source>
</evidence>
<gene>
    <name evidence="2" type="ORF">H4W26_000919</name>
</gene>
<dbReference type="Proteomes" id="UP000636579">
    <property type="component" value="Unassembled WGS sequence"/>
</dbReference>
<evidence type="ECO:0000313" key="2">
    <source>
        <dbReference type="EMBL" id="MBE1514164.1"/>
    </source>
</evidence>
<keyword evidence="1" id="KW-0472">Membrane</keyword>
<keyword evidence="1" id="KW-1133">Transmembrane helix</keyword>
<evidence type="ECO:0008006" key="4">
    <source>
        <dbReference type="Google" id="ProtNLM"/>
    </source>
</evidence>
<keyword evidence="1" id="KW-0812">Transmembrane</keyword>
<organism evidence="2 3">
    <name type="scientific">Nesterenkonia halotolerans</name>
    <dbReference type="NCBI Taxonomy" id="225325"/>
    <lineage>
        <taxon>Bacteria</taxon>
        <taxon>Bacillati</taxon>
        <taxon>Actinomycetota</taxon>
        <taxon>Actinomycetes</taxon>
        <taxon>Micrococcales</taxon>
        <taxon>Micrococcaceae</taxon>
        <taxon>Nesterenkonia</taxon>
    </lineage>
</organism>
<feature type="transmembrane region" description="Helical" evidence="1">
    <location>
        <begin position="99"/>
        <end position="119"/>
    </location>
</feature>
<feature type="transmembrane region" description="Helical" evidence="1">
    <location>
        <begin position="65"/>
        <end position="93"/>
    </location>
</feature>
<keyword evidence="3" id="KW-1185">Reference proteome</keyword>
<accession>A0ABR9J5B5</accession>
<protein>
    <recommendedName>
        <fullName evidence="4">Superfamily III holin-X</fullName>
    </recommendedName>
</protein>
<sequence>MSSPEEPSPATWSAVRGPRAVPSVREALLSSGQAAEHALGAEQGDLSRAESAAAVRRLMRAQLRLALVLGVGFFVLLVVVGLLLTATSIGGLLLAGVPLAWVVPGVGFFPVLLGTAWFFQRRAEANERRWVEVVGLTPPTPDADGEPR</sequence>
<evidence type="ECO:0000313" key="3">
    <source>
        <dbReference type="Proteomes" id="UP000636579"/>
    </source>
</evidence>
<reference evidence="2 3" key="1">
    <citation type="submission" date="2020-10" db="EMBL/GenBank/DDBJ databases">
        <title>Sequencing the genomes of 1000 actinobacteria strains.</title>
        <authorList>
            <person name="Klenk H.-P."/>
        </authorList>
    </citation>
    <scope>NUCLEOTIDE SEQUENCE [LARGE SCALE GENOMIC DNA]</scope>
    <source>
        <strain evidence="2 3">DSM 15474</strain>
    </source>
</reference>